<dbReference type="Proteomes" id="UP000467305">
    <property type="component" value="Unassembled WGS sequence"/>
</dbReference>
<reference evidence="2 3" key="1">
    <citation type="submission" date="2019-09" db="EMBL/GenBank/DDBJ databases">
        <authorList>
            <person name="Cao W.R."/>
        </authorList>
    </citation>
    <scope>NUCLEOTIDE SEQUENCE [LARGE SCALE GENOMIC DNA]</scope>
    <source>
        <strain evidence="3">a4</strain>
    </source>
</reference>
<comment type="caution">
    <text evidence="2">The sequence shown here is derived from an EMBL/GenBank/DDBJ whole genome shotgun (WGS) entry which is preliminary data.</text>
</comment>
<evidence type="ECO:0000313" key="2">
    <source>
        <dbReference type="EMBL" id="KAB1155922.1"/>
    </source>
</evidence>
<evidence type="ECO:0000313" key="3">
    <source>
        <dbReference type="Proteomes" id="UP000467305"/>
    </source>
</evidence>
<protein>
    <submittedName>
        <fullName evidence="2">Uncharacterized protein</fullName>
    </submittedName>
</protein>
<proteinExistence type="predicted"/>
<sequence length="184" mass="21777">MTKSKNKWIYLLIGTAILIWSLIRFNKYDLEYSELVNLKIQLKKDFQNITEKRNKADYIFYAKKYNARFQILNGAISSKNRKYISNLKEGQFIEIKISKSDLNKLDLNNDINIYSIKLKNHSLLKTKDYNSNRKKYSNRINVLFMFFGLLGILKGLNISDKLRSVVFYIGIALFIIFRIFNIGY</sequence>
<gene>
    <name evidence="2" type="ORF">F7018_11475</name>
</gene>
<feature type="transmembrane region" description="Helical" evidence="1">
    <location>
        <begin position="165"/>
        <end position="183"/>
    </location>
</feature>
<keyword evidence="1" id="KW-1133">Transmembrane helix</keyword>
<feature type="transmembrane region" description="Helical" evidence="1">
    <location>
        <begin position="140"/>
        <end position="159"/>
    </location>
</feature>
<keyword evidence="1" id="KW-0812">Transmembrane</keyword>
<dbReference type="OrthoDB" id="9966024at2"/>
<organism evidence="2 3">
    <name type="scientific">Tenacibaculum aiptasiae</name>
    <dbReference type="NCBI Taxonomy" id="426481"/>
    <lineage>
        <taxon>Bacteria</taxon>
        <taxon>Pseudomonadati</taxon>
        <taxon>Bacteroidota</taxon>
        <taxon>Flavobacteriia</taxon>
        <taxon>Flavobacteriales</taxon>
        <taxon>Flavobacteriaceae</taxon>
        <taxon>Tenacibaculum</taxon>
    </lineage>
</organism>
<name>A0A7J5AEC7_9FLAO</name>
<keyword evidence="1" id="KW-0472">Membrane</keyword>
<dbReference type="AlphaFoldDB" id="A0A7J5AEC7"/>
<dbReference type="EMBL" id="WAAU01000021">
    <property type="protein sequence ID" value="KAB1155922.1"/>
    <property type="molecule type" value="Genomic_DNA"/>
</dbReference>
<keyword evidence="3" id="KW-1185">Reference proteome</keyword>
<dbReference type="RefSeq" id="WP_150900211.1">
    <property type="nucleotide sequence ID" value="NZ_WAAU01000021.1"/>
</dbReference>
<feature type="transmembrane region" description="Helical" evidence="1">
    <location>
        <begin position="6"/>
        <end position="23"/>
    </location>
</feature>
<accession>A0A7J5AEC7</accession>
<evidence type="ECO:0000256" key="1">
    <source>
        <dbReference type="SAM" id="Phobius"/>
    </source>
</evidence>